<dbReference type="InterPro" id="IPR000873">
    <property type="entry name" value="AMP-dep_synth/lig_dom"/>
</dbReference>
<dbReference type="Proteomes" id="UP000701853">
    <property type="component" value="Chromosome 8"/>
</dbReference>
<feature type="transmembrane region" description="Helical" evidence="2">
    <location>
        <begin position="253"/>
        <end position="275"/>
    </location>
</feature>
<evidence type="ECO:0000256" key="1">
    <source>
        <dbReference type="ARBA" id="ARBA00006432"/>
    </source>
</evidence>
<accession>A0A8J5YYY4</accession>
<name>A0A8J5YYY4_9ROSI</name>
<dbReference type="InterPro" id="IPR042099">
    <property type="entry name" value="ANL_N_sf"/>
</dbReference>
<gene>
    <name evidence="5" type="ORF">CXB51_018854</name>
</gene>
<dbReference type="EMBL" id="JAHUZN010000008">
    <property type="protein sequence ID" value="KAG8485665.1"/>
    <property type="molecule type" value="Genomic_DNA"/>
</dbReference>
<dbReference type="InterPro" id="IPR032387">
    <property type="entry name" value="ACAS_N"/>
</dbReference>
<dbReference type="Gene3D" id="3.40.50.12780">
    <property type="entry name" value="N-terminal domain of ligase-like"/>
    <property type="match status" value="1"/>
</dbReference>
<comment type="caution">
    <text evidence="5">The sequence shown here is derived from an EMBL/GenBank/DDBJ whole genome shotgun (WGS) entry which is preliminary data.</text>
</comment>
<evidence type="ECO:0000313" key="5">
    <source>
        <dbReference type="EMBL" id="KAG8485665.1"/>
    </source>
</evidence>
<dbReference type="Pfam" id="PF00501">
    <property type="entry name" value="AMP-binding"/>
    <property type="match status" value="1"/>
</dbReference>
<evidence type="ECO:0000259" key="4">
    <source>
        <dbReference type="Pfam" id="PF16177"/>
    </source>
</evidence>
<feature type="transmembrane region" description="Helical" evidence="2">
    <location>
        <begin position="287"/>
        <end position="307"/>
    </location>
</feature>
<dbReference type="PANTHER" id="PTHR44378">
    <property type="entry name" value="ACYL-ACTIVATING ENZYME 17, PEROXISOMAL-RELATED"/>
    <property type="match status" value="1"/>
</dbReference>
<keyword evidence="2" id="KW-0812">Transmembrane</keyword>
<dbReference type="PANTHER" id="PTHR44378:SF4">
    <property type="entry name" value="ACYL-ACTIVATING ENZYME 18, PEROXISOMAL ISOFORM X1-RELATED"/>
    <property type="match status" value="1"/>
</dbReference>
<proteinExistence type="inferred from homology"/>
<keyword evidence="2" id="KW-0472">Membrane</keyword>
<reference evidence="5 6" key="1">
    <citation type="journal article" date="2021" name="bioRxiv">
        <title>The Gossypium anomalum genome as a resource for cotton improvement and evolutionary analysis of hybrid incompatibility.</title>
        <authorList>
            <person name="Grover C.E."/>
            <person name="Yuan D."/>
            <person name="Arick M.A."/>
            <person name="Miller E.R."/>
            <person name="Hu G."/>
            <person name="Peterson D.G."/>
            <person name="Wendel J.F."/>
            <person name="Udall J.A."/>
        </authorList>
    </citation>
    <scope>NUCLEOTIDE SEQUENCE [LARGE SCALE GENOMIC DNA]</scope>
    <source>
        <strain evidence="5">JFW-Udall</strain>
        <tissue evidence="5">Leaf</tissue>
    </source>
</reference>
<organism evidence="5 6">
    <name type="scientific">Gossypium anomalum</name>
    <dbReference type="NCBI Taxonomy" id="47600"/>
    <lineage>
        <taxon>Eukaryota</taxon>
        <taxon>Viridiplantae</taxon>
        <taxon>Streptophyta</taxon>
        <taxon>Embryophyta</taxon>
        <taxon>Tracheophyta</taxon>
        <taxon>Spermatophyta</taxon>
        <taxon>Magnoliopsida</taxon>
        <taxon>eudicotyledons</taxon>
        <taxon>Gunneridae</taxon>
        <taxon>Pentapetalae</taxon>
        <taxon>rosids</taxon>
        <taxon>malvids</taxon>
        <taxon>Malvales</taxon>
        <taxon>Malvaceae</taxon>
        <taxon>Malvoideae</taxon>
        <taxon>Gossypium</taxon>
    </lineage>
</organism>
<sequence length="338" mass="37910">MAKRLGEVGLEDLYKAGGSTISIEEATHIYQAIAASKASDPDPRRVWKEVVSRRVLKPWHPHHLHQLIYYSVYANWDVSINGPPLYWFPSLDESKITNLGRIMEIHGPKLLGTSYKDPIESFSLFQKFSVQHPETYWSIVLEELSVVFHKSPSCILDNSNKLKPSGAWLPGAVLNIAECCLLPSTHPTKEDNSCALVWREEGRDDLDVNRMTLKELREQVMFDPVTVCNQIGGCECSGCHILKGDAIAIDMPMTVSAVVIYLGIILAGCVVVSIADSFAAKEIATRLCVSNAKAIFTQVYFWLSFFFKRDAIAKEYEPSHPTTFCFPVLFFALADMFL</sequence>
<keyword evidence="2" id="KW-1133">Transmembrane helix</keyword>
<evidence type="ECO:0000256" key="2">
    <source>
        <dbReference type="SAM" id="Phobius"/>
    </source>
</evidence>
<keyword evidence="6" id="KW-1185">Reference proteome</keyword>
<feature type="domain" description="AMP-dependent synthetase/ligase" evidence="3">
    <location>
        <begin position="242"/>
        <end position="298"/>
    </location>
</feature>
<evidence type="ECO:0000313" key="6">
    <source>
        <dbReference type="Proteomes" id="UP000701853"/>
    </source>
</evidence>
<dbReference type="AlphaFoldDB" id="A0A8J5YYY4"/>
<comment type="similarity">
    <text evidence="1">Belongs to the ATP-dependent AMP-binding enzyme family.</text>
</comment>
<protein>
    <recommendedName>
        <fullName evidence="7">Acetyl-coenzyme A synthetase N-terminal domain-containing protein</fullName>
    </recommendedName>
</protein>
<dbReference type="SUPFAM" id="SSF56801">
    <property type="entry name" value="Acetyl-CoA synthetase-like"/>
    <property type="match status" value="1"/>
</dbReference>
<dbReference type="Pfam" id="PF16177">
    <property type="entry name" value="ACAS_N"/>
    <property type="match status" value="1"/>
</dbReference>
<evidence type="ECO:0000259" key="3">
    <source>
        <dbReference type="Pfam" id="PF00501"/>
    </source>
</evidence>
<dbReference type="OrthoDB" id="952963at2759"/>
<evidence type="ECO:0008006" key="7">
    <source>
        <dbReference type="Google" id="ProtNLM"/>
    </source>
</evidence>
<feature type="domain" description="Acetyl-coenzyme A synthetase N-terminal" evidence="4">
    <location>
        <begin position="127"/>
        <end position="180"/>
    </location>
</feature>